<proteinExistence type="predicted"/>
<keyword evidence="3" id="KW-0804">Transcription</keyword>
<evidence type="ECO:0000313" key="7">
    <source>
        <dbReference type="Proteomes" id="UP000248544"/>
    </source>
</evidence>
<dbReference type="SUPFAM" id="SSF46894">
    <property type="entry name" value="C-terminal effector domain of the bipartite response regulators"/>
    <property type="match status" value="1"/>
</dbReference>
<dbReference type="PANTHER" id="PTHR44688">
    <property type="entry name" value="DNA-BINDING TRANSCRIPTIONAL ACTIVATOR DEVR_DOSR"/>
    <property type="match status" value="1"/>
</dbReference>
<gene>
    <name evidence="6" type="ORF">C1I98_23505</name>
</gene>
<dbReference type="Pfam" id="PF00196">
    <property type="entry name" value="GerE"/>
    <property type="match status" value="1"/>
</dbReference>
<dbReference type="InterPro" id="IPR016032">
    <property type="entry name" value="Sig_transdc_resp-reg_C-effctor"/>
</dbReference>
<evidence type="ECO:0000256" key="2">
    <source>
        <dbReference type="ARBA" id="ARBA00023125"/>
    </source>
</evidence>
<dbReference type="PROSITE" id="PS50043">
    <property type="entry name" value="HTH_LUXR_2"/>
    <property type="match status" value="1"/>
</dbReference>
<dbReference type="EMBL" id="POUA01000204">
    <property type="protein sequence ID" value="PZG39664.1"/>
    <property type="molecule type" value="Genomic_DNA"/>
</dbReference>
<evidence type="ECO:0000259" key="5">
    <source>
        <dbReference type="PROSITE" id="PS50043"/>
    </source>
</evidence>
<protein>
    <recommendedName>
        <fullName evidence="5">HTH luxR-type domain-containing protein</fullName>
    </recommendedName>
</protein>
<evidence type="ECO:0000256" key="4">
    <source>
        <dbReference type="SAM" id="MobiDB-lite"/>
    </source>
</evidence>
<feature type="domain" description="HTH luxR-type" evidence="5">
    <location>
        <begin position="72"/>
        <end position="142"/>
    </location>
</feature>
<name>A0A2W2HKY9_9ACTN</name>
<dbReference type="InterPro" id="IPR036388">
    <property type="entry name" value="WH-like_DNA-bd_sf"/>
</dbReference>
<dbReference type="GO" id="GO:0003677">
    <property type="term" value="F:DNA binding"/>
    <property type="evidence" value="ECO:0007669"/>
    <property type="project" value="UniProtKB-KW"/>
</dbReference>
<dbReference type="GO" id="GO:0006355">
    <property type="term" value="P:regulation of DNA-templated transcription"/>
    <property type="evidence" value="ECO:0007669"/>
    <property type="project" value="InterPro"/>
</dbReference>
<dbReference type="PRINTS" id="PR00038">
    <property type="entry name" value="HTHLUXR"/>
</dbReference>
<evidence type="ECO:0000313" key="6">
    <source>
        <dbReference type="EMBL" id="PZG39664.1"/>
    </source>
</evidence>
<dbReference type="CDD" id="cd06170">
    <property type="entry name" value="LuxR_C_like"/>
    <property type="match status" value="1"/>
</dbReference>
<organism evidence="6 7">
    <name type="scientific">Spongiactinospora gelatinilytica</name>
    <dbReference type="NCBI Taxonomy" id="2666298"/>
    <lineage>
        <taxon>Bacteria</taxon>
        <taxon>Bacillati</taxon>
        <taxon>Actinomycetota</taxon>
        <taxon>Actinomycetes</taxon>
        <taxon>Streptosporangiales</taxon>
        <taxon>Streptosporangiaceae</taxon>
        <taxon>Spongiactinospora</taxon>
    </lineage>
</organism>
<comment type="caution">
    <text evidence="6">The sequence shown here is derived from an EMBL/GenBank/DDBJ whole genome shotgun (WGS) entry which is preliminary data.</text>
</comment>
<feature type="compositionally biased region" description="Polar residues" evidence="4">
    <location>
        <begin position="26"/>
        <end position="37"/>
    </location>
</feature>
<keyword evidence="1" id="KW-0805">Transcription regulation</keyword>
<evidence type="ECO:0000256" key="3">
    <source>
        <dbReference type="ARBA" id="ARBA00023163"/>
    </source>
</evidence>
<reference evidence="6 7" key="1">
    <citation type="submission" date="2018-01" db="EMBL/GenBank/DDBJ databases">
        <title>Draft genome sequence of Sphaerisporangium sp. 7K107.</title>
        <authorList>
            <person name="Sahin N."/>
            <person name="Saygin H."/>
            <person name="Ay H."/>
        </authorList>
    </citation>
    <scope>NUCLEOTIDE SEQUENCE [LARGE SCALE GENOMIC DNA]</scope>
    <source>
        <strain evidence="6 7">7K107</strain>
    </source>
</reference>
<keyword evidence="7" id="KW-1185">Reference proteome</keyword>
<dbReference type="AlphaFoldDB" id="A0A2W2HKY9"/>
<dbReference type="InterPro" id="IPR000792">
    <property type="entry name" value="Tscrpt_reg_LuxR_C"/>
</dbReference>
<dbReference type="Gene3D" id="1.10.10.10">
    <property type="entry name" value="Winged helix-like DNA-binding domain superfamily/Winged helix DNA-binding domain"/>
    <property type="match status" value="1"/>
</dbReference>
<feature type="region of interest" description="Disordered" evidence="4">
    <location>
        <begin position="1"/>
        <end position="46"/>
    </location>
</feature>
<dbReference type="PANTHER" id="PTHR44688:SF16">
    <property type="entry name" value="DNA-BINDING TRANSCRIPTIONAL ACTIVATOR DEVR_DOSR"/>
    <property type="match status" value="1"/>
</dbReference>
<dbReference type="Proteomes" id="UP000248544">
    <property type="component" value="Unassembled WGS sequence"/>
</dbReference>
<accession>A0A2W2HKY9</accession>
<sequence>MSCAASVRRKPFSSRGSMAAHAPQNARATKTPTARQGTESDARRASWRGSSIVMYADARNDAEVVSQLLARKADPLAGLTPREREVPTLMAQGPANTDIAARLVITERAVHKHIGNIFLKLDLAPTDPGHRRVRAVLTYLGL</sequence>
<dbReference type="SMART" id="SM00421">
    <property type="entry name" value="HTH_LUXR"/>
    <property type="match status" value="1"/>
</dbReference>
<keyword evidence="2" id="KW-0238">DNA-binding</keyword>
<evidence type="ECO:0000256" key="1">
    <source>
        <dbReference type="ARBA" id="ARBA00023015"/>
    </source>
</evidence>